<dbReference type="PANTHER" id="PTHR12959:SF11">
    <property type="entry name" value="GPI TRANSAMIDASE COMPONENT PIG-T"/>
    <property type="match status" value="1"/>
</dbReference>
<evidence type="ECO:0000313" key="3">
    <source>
        <dbReference type="EMBL" id="USW47300.1"/>
    </source>
</evidence>
<name>A0A9Q9ADU9_9PEZI</name>
<dbReference type="Proteomes" id="UP001056384">
    <property type="component" value="Chromosome 1"/>
</dbReference>
<protein>
    <submittedName>
        <fullName evidence="3">GPI transamidase component PIG-T</fullName>
    </submittedName>
</protein>
<feature type="signal peptide" evidence="2">
    <location>
        <begin position="1"/>
        <end position="18"/>
    </location>
</feature>
<gene>
    <name evidence="3" type="ORF">Slin15195_G006190</name>
</gene>
<feature type="chain" id="PRO_5040455435" evidence="2">
    <location>
        <begin position="19"/>
        <end position="630"/>
    </location>
</feature>
<evidence type="ECO:0000256" key="2">
    <source>
        <dbReference type="SAM" id="SignalP"/>
    </source>
</evidence>
<evidence type="ECO:0000256" key="1">
    <source>
        <dbReference type="SAM" id="Phobius"/>
    </source>
</evidence>
<dbReference type="Pfam" id="PF04113">
    <property type="entry name" value="Gpi16"/>
    <property type="match status" value="1"/>
</dbReference>
<keyword evidence="2" id="KW-0732">Signal</keyword>
<keyword evidence="1" id="KW-0812">Transmembrane</keyword>
<dbReference type="EMBL" id="CP099418">
    <property type="protein sequence ID" value="USW47300.1"/>
    <property type="molecule type" value="Genomic_DNA"/>
</dbReference>
<evidence type="ECO:0000313" key="4">
    <source>
        <dbReference type="Proteomes" id="UP001056384"/>
    </source>
</evidence>
<dbReference type="GO" id="GO:0016255">
    <property type="term" value="P:attachment of GPI anchor to protein"/>
    <property type="evidence" value="ECO:0007669"/>
    <property type="project" value="InterPro"/>
</dbReference>
<keyword evidence="4" id="KW-1185">Reference proteome</keyword>
<dbReference type="InterPro" id="IPR007245">
    <property type="entry name" value="PIG-T"/>
</dbReference>
<feature type="transmembrane region" description="Helical" evidence="1">
    <location>
        <begin position="523"/>
        <end position="545"/>
    </location>
</feature>
<accession>A0A9Q9ADU9</accession>
<keyword evidence="1" id="KW-1133">Transmembrane helix</keyword>
<dbReference type="AlphaFoldDB" id="A0A9Q9ADU9"/>
<reference evidence="3" key="1">
    <citation type="submission" date="2022-06" db="EMBL/GenBank/DDBJ databases">
        <title>Complete genome sequences of two strains of the flax pathogen Septoria linicola.</title>
        <authorList>
            <person name="Lapalu N."/>
            <person name="Simon A."/>
            <person name="Demenou B."/>
            <person name="Paumier D."/>
            <person name="Guillot M.-P."/>
            <person name="Gout L."/>
            <person name="Valade R."/>
        </authorList>
    </citation>
    <scope>NUCLEOTIDE SEQUENCE</scope>
    <source>
        <strain evidence="3">SE15195</strain>
    </source>
</reference>
<organism evidence="3 4">
    <name type="scientific">Septoria linicola</name>
    <dbReference type="NCBI Taxonomy" id="215465"/>
    <lineage>
        <taxon>Eukaryota</taxon>
        <taxon>Fungi</taxon>
        <taxon>Dikarya</taxon>
        <taxon>Ascomycota</taxon>
        <taxon>Pezizomycotina</taxon>
        <taxon>Dothideomycetes</taxon>
        <taxon>Dothideomycetidae</taxon>
        <taxon>Mycosphaerellales</taxon>
        <taxon>Mycosphaerellaceae</taxon>
        <taxon>Septoria</taxon>
    </lineage>
</organism>
<dbReference type="GO" id="GO:0042765">
    <property type="term" value="C:GPI-anchor transamidase complex"/>
    <property type="evidence" value="ECO:0007669"/>
    <property type="project" value="InterPro"/>
</dbReference>
<keyword evidence="1" id="KW-0472">Membrane</keyword>
<dbReference type="PANTHER" id="PTHR12959">
    <property type="entry name" value="GPI TRANSAMIDASE COMPONENT PIG-T-RELATED"/>
    <property type="match status" value="1"/>
</dbReference>
<proteinExistence type="predicted"/>
<sequence length="630" mass="70070">MKLSLLALPASLLHAVYAAALHNAADYSEHLHLKPLPAGSLYAGFNFTASTPLADYDNQHFRFFPRSLAQILQYTHTAELHLRFALGRWDEESWGSRPRNGHREGGTGVELWAWMEASSRTEAEERWSGLVNSLSGLFCASLNFIDQSKTIKPILTFQPEGTLPPGNSSLHLMHGMLPHEVVCTENLTPFLKLLPCKGKAGVSSLLDGHKVFDANWQTMSIDVRPRCGVAGSDCSLDISQTVDMVLDLDRSMRPQDNPIPRPPPIEQIPCDETKAYNAQDTCYPKRLEGDMAWSLSRIFGRPIQGSCPLNSANDAAVVTLDVPTSRLVEVKPATSSHSDVNQSSKWRSYRLLENEDFDLDLPQQDVQHDYQQRTDLLRASRQITGYGQERGGMHTVIVNPHPTPQRIVYLESLPWYLRPYMHTLKITGATTEKMYYTPAIDRRKGTHLELLLNVPAFSTVELTYDFEKAILRYTEYPPDANRGFDVAPAIIRVLPDSENGEDSYLRTTSLLLPLPTPDFSMPYNVIILTSTVIALGFGSIFNLLIRRFVLLEEVPKAPLNGLLGKLRMKLDRLRGRSVAPVGAADSLAKDGVSGRSAITSGSAFDHDLGTLYSRRTGTRLATANGSTKDR</sequence>